<sequence length="74" mass="8684">MQKKAEVVQVTYEKTIKLFKDNMTCVGSKKQKKRSNHFKKQIDIEPDSKIDLQELLNKLKIAKGGKEQQKFYDP</sequence>
<gene>
    <name evidence="1" type="ORF">EZS28_031150</name>
</gene>
<dbReference type="AlphaFoldDB" id="A0A5J4USX3"/>
<evidence type="ECO:0000313" key="1">
    <source>
        <dbReference type="EMBL" id="KAA6373324.1"/>
    </source>
</evidence>
<comment type="caution">
    <text evidence="1">The sequence shown here is derived from an EMBL/GenBank/DDBJ whole genome shotgun (WGS) entry which is preliminary data.</text>
</comment>
<accession>A0A5J4USX3</accession>
<protein>
    <submittedName>
        <fullName evidence="1">Uncharacterized protein</fullName>
    </submittedName>
</protein>
<dbReference type="Proteomes" id="UP000324800">
    <property type="component" value="Unassembled WGS sequence"/>
</dbReference>
<reference evidence="1 2" key="1">
    <citation type="submission" date="2019-03" db="EMBL/GenBank/DDBJ databases">
        <title>Single cell metagenomics reveals metabolic interactions within the superorganism composed of flagellate Streblomastix strix and complex community of Bacteroidetes bacteria on its surface.</title>
        <authorList>
            <person name="Treitli S.C."/>
            <person name="Kolisko M."/>
            <person name="Husnik F."/>
            <person name="Keeling P."/>
            <person name="Hampl V."/>
        </authorList>
    </citation>
    <scope>NUCLEOTIDE SEQUENCE [LARGE SCALE GENOMIC DNA]</scope>
    <source>
        <strain evidence="1">ST1C</strain>
    </source>
</reference>
<evidence type="ECO:0000313" key="2">
    <source>
        <dbReference type="Proteomes" id="UP000324800"/>
    </source>
</evidence>
<organism evidence="1 2">
    <name type="scientific">Streblomastix strix</name>
    <dbReference type="NCBI Taxonomy" id="222440"/>
    <lineage>
        <taxon>Eukaryota</taxon>
        <taxon>Metamonada</taxon>
        <taxon>Preaxostyla</taxon>
        <taxon>Oxymonadida</taxon>
        <taxon>Streblomastigidae</taxon>
        <taxon>Streblomastix</taxon>
    </lineage>
</organism>
<name>A0A5J4USX3_9EUKA</name>
<dbReference type="EMBL" id="SNRW01012848">
    <property type="protein sequence ID" value="KAA6373324.1"/>
    <property type="molecule type" value="Genomic_DNA"/>
</dbReference>
<proteinExistence type="predicted"/>